<reference evidence="1" key="1">
    <citation type="submission" date="2018-05" db="EMBL/GenBank/DDBJ databases">
        <title>Complete genome sequnece of Akkermansia muciniphila EB-AMDK-40.</title>
        <authorList>
            <person name="Nam Y.-D."/>
            <person name="Chung W.-H."/>
            <person name="Park Y.S."/>
            <person name="Kang J."/>
        </authorList>
    </citation>
    <scope>NUCLEOTIDE SEQUENCE</scope>
    <source>
        <strain evidence="1">EB-AMDK-40</strain>
    </source>
</reference>
<name>A0AAE6W381_9BACT</name>
<proteinExistence type="predicted"/>
<protein>
    <submittedName>
        <fullName evidence="1">Uncharacterized protein</fullName>
    </submittedName>
</protein>
<dbReference type="AlphaFoldDB" id="A0AAE6W381"/>
<gene>
    <name evidence="1" type="ORF">DMI76_13130</name>
</gene>
<dbReference type="Proteomes" id="UP000642553">
    <property type="component" value="Chromosome"/>
</dbReference>
<evidence type="ECO:0000313" key="2">
    <source>
        <dbReference type="Proteomes" id="UP000642553"/>
    </source>
</evidence>
<sequence>MYTNKNCEARQCQEQLLESSGKLYDGMVNAVATWPEEMKAQVLVHVMCLYAVALKAAERDPSKGHPLIKGVSKALASYGIKINNN</sequence>
<evidence type="ECO:0000313" key="1">
    <source>
        <dbReference type="EMBL" id="QHV64244.1"/>
    </source>
</evidence>
<dbReference type="RefSeq" id="WP_102721434.1">
    <property type="nucleotide sequence ID" value="NZ_CP029701.1"/>
</dbReference>
<accession>A0AAE6W381</accession>
<dbReference type="EMBL" id="CP029701">
    <property type="protein sequence ID" value="QHV64244.1"/>
    <property type="molecule type" value="Genomic_DNA"/>
</dbReference>
<organism evidence="1 2">
    <name type="scientific">Akkermansia massiliensis</name>
    <dbReference type="NCBI Taxonomy" id="2927224"/>
    <lineage>
        <taxon>Bacteria</taxon>
        <taxon>Pseudomonadati</taxon>
        <taxon>Verrucomicrobiota</taxon>
        <taxon>Verrucomicrobiia</taxon>
        <taxon>Verrucomicrobiales</taxon>
        <taxon>Akkermansiaceae</taxon>
        <taxon>Akkermansia</taxon>
    </lineage>
</organism>